<dbReference type="GO" id="GO:0005783">
    <property type="term" value="C:endoplasmic reticulum"/>
    <property type="evidence" value="ECO:0007669"/>
    <property type="project" value="TreeGrafter"/>
</dbReference>
<accession>A0A8S3HSM5</accession>
<sequence length="148" mass="17069">MTPAPSLRPLLSQGEYVAPEKIEDVYSRSRFIAQVFVYGDSLESVLVAIVLLNDEYIKQWATHEGLVFQGTLSSEVEKKLKQVVLDDMIREGKKRGLMSFEQVKAIEFIKEAFTIENGLLTPTFKARRYAVEKRYNELFKKIYKTLNV</sequence>
<dbReference type="Proteomes" id="UP000681720">
    <property type="component" value="Unassembled WGS sequence"/>
</dbReference>
<evidence type="ECO:0000256" key="1">
    <source>
        <dbReference type="ARBA" id="ARBA00022598"/>
    </source>
</evidence>
<gene>
    <name evidence="3" type="ORF">GIL414_LOCUS70862</name>
</gene>
<dbReference type="InterPro" id="IPR025110">
    <property type="entry name" value="AMP-bd_C"/>
</dbReference>
<dbReference type="EMBL" id="CAJOBJ010333128">
    <property type="protein sequence ID" value="CAF5185519.1"/>
    <property type="molecule type" value="Genomic_DNA"/>
</dbReference>
<dbReference type="PANTHER" id="PTHR43272">
    <property type="entry name" value="LONG-CHAIN-FATTY-ACID--COA LIGASE"/>
    <property type="match status" value="1"/>
</dbReference>
<dbReference type="SUPFAM" id="SSF56801">
    <property type="entry name" value="Acetyl-CoA synthetase-like"/>
    <property type="match status" value="1"/>
</dbReference>
<evidence type="ECO:0000313" key="4">
    <source>
        <dbReference type="Proteomes" id="UP000681720"/>
    </source>
</evidence>
<dbReference type="GO" id="GO:0004467">
    <property type="term" value="F:long-chain fatty acid-CoA ligase activity"/>
    <property type="evidence" value="ECO:0007669"/>
    <property type="project" value="TreeGrafter"/>
</dbReference>
<dbReference type="GO" id="GO:0016020">
    <property type="term" value="C:membrane"/>
    <property type="evidence" value="ECO:0007669"/>
    <property type="project" value="TreeGrafter"/>
</dbReference>
<name>A0A8S3HSM5_9BILA</name>
<dbReference type="AlphaFoldDB" id="A0A8S3HSM5"/>
<keyword evidence="1" id="KW-0436">Ligase</keyword>
<proteinExistence type="predicted"/>
<dbReference type="Pfam" id="PF13193">
    <property type="entry name" value="AMP-binding_C"/>
    <property type="match status" value="1"/>
</dbReference>
<organism evidence="3 4">
    <name type="scientific">Rotaria magnacalcarata</name>
    <dbReference type="NCBI Taxonomy" id="392030"/>
    <lineage>
        <taxon>Eukaryota</taxon>
        <taxon>Metazoa</taxon>
        <taxon>Spiralia</taxon>
        <taxon>Gnathifera</taxon>
        <taxon>Rotifera</taxon>
        <taxon>Eurotatoria</taxon>
        <taxon>Bdelloidea</taxon>
        <taxon>Philodinida</taxon>
        <taxon>Philodinidae</taxon>
        <taxon>Rotaria</taxon>
    </lineage>
</organism>
<feature type="domain" description="AMP-binding enzyme C-terminal" evidence="2">
    <location>
        <begin position="21"/>
        <end position="73"/>
    </location>
</feature>
<reference evidence="3" key="1">
    <citation type="submission" date="2021-02" db="EMBL/GenBank/DDBJ databases">
        <authorList>
            <person name="Nowell W R."/>
        </authorList>
    </citation>
    <scope>NUCLEOTIDE SEQUENCE</scope>
</reference>
<protein>
    <recommendedName>
        <fullName evidence="2">AMP-binding enzyme C-terminal domain-containing protein</fullName>
    </recommendedName>
</protein>
<evidence type="ECO:0000259" key="2">
    <source>
        <dbReference type="Pfam" id="PF13193"/>
    </source>
</evidence>
<comment type="caution">
    <text evidence="3">The sequence shown here is derived from an EMBL/GenBank/DDBJ whole genome shotgun (WGS) entry which is preliminary data.</text>
</comment>
<dbReference type="PANTHER" id="PTHR43272:SF107">
    <property type="entry name" value="LONG-CHAIN-FATTY-ACID--COA LIGASE 5"/>
    <property type="match status" value="1"/>
</dbReference>
<evidence type="ECO:0000313" key="3">
    <source>
        <dbReference type="EMBL" id="CAF5185519.1"/>
    </source>
</evidence>